<proteinExistence type="predicted"/>
<keyword evidence="5" id="KW-0460">Magnesium</keyword>
<dbReference type="Pfam" id="PF03738">
    <property type="entry name" value="GSP_synth"/>
    <property type="match status" value="1"/>
</dbReference>
<dbReference type="Gene3D" id="3.30.1490.330">
    <property type="match status" value="1"/>
</dbReference>
<keyword evidence="2" id="KW-0479">Metal-binding</keyword>
<dbReference type="SUPFAM" id="SSF56059">
    <property type="entry name" value="Glutathione synthetase ATP-binding domain-like"/>
    <property type="match status" value="1"/>
</dbReference>
<dbReference type="GO" id="GO:0046872">
    <property type="term" value="F:metal ion binding"/>
    <property type="evidence" value="ECO:0007669"/>
    <property type="project" value="UniProtKB-KW"/>
</dbReference>
<evidence type="ECO:0000256" key="4">
    <source>
        <dbReference type="ARBA" id="ARBA00022840"/>
    </source>
</evidence>
<keyword evidence="1" id="KW-0436">Ligase</keyword>
<evidence type="ECO:0000256" key="2">
    <source>
        <dbReference type="ARBA" id="ARBA00022723"/>
    </source>
</evidence>
<accession>A0A255Z4G6</accession>
<evidence type="ECO:0000256" key="3">
    <source>
        <dbReference type="ARBA" id="ARBA00022741"/>
    </source>
</evidence>
<dbReference type="Proteomes" id="UP000216998">
    <property type="component" value="Unassembled WGS sequence"/>
</dbReference>
<evidence type="ECO:0000256" key="5">
    <source>
        <dbReference type="ARBA" id="ARBA00022842"/>
    </source>
</evidence>
<comment type="caution">
    <text evidence="7">The sequence shown here is derived from an EMBL/GenBank/DDBJ whole genome shotgun (WGS) entry which is preliminary data.</text>
</comment>
<organism evidence="7 8">
    <name type="scientific">Niveispirillum lacus</name>
    <dbReference type="NCBI Taxonomy" id="1981099"/>
    <lineage>
        <taxon>Bacteria</taxon>
        <taxon>Pseudomonadati</taxon>
        <taxon>Pseudomonadota</taxon>
        <taxon>Alphaproteobacteria</taxon>
        <taxon>Rhodospirillales</taxon>
        <taxon>Azospirillaceae</taxon>
        <taxon>Niveispirillum</taxon>
    </lineage>
</organism>
<gene>
    <name evidence="7" type="ORF">CHU95_04010</name>
</gene>
<evidence type="ECO:0000313" key="7">
    <source>
        <dbReference type="EMBL" id="OYQ36407.1"/>
    </source>
</evidence>
<evidence type="ECO:0000259" key="6">
    <source>
        <dbReference type="Pfam" id="PF03738"/>
    </source>
</evidence>
<dbReference type="GO" id="GO:0005524">
    <property type="term" value="F:ATP binding"/>
    <property type="evidence" value="ECO:0007669"/>
    <property type="project" value="UniProtKB-KW"/>
</dbReference>
<dbReference type="SUPFAM" id="SSF52440">
    <property type="entry name" value="PreATP-grasp domain"/>
    <property type="match status" value="1"/>
</dbReference>
<evidence type="ECO:0000313" key="8">
    <source>
        <dbReference type="Proteomes" id="UP000216998"/>
    </source>
</evidence>
<dbReference type="InterPro" id="IPR005494">
    <property type="entry name" value="GSPS_pre-ATP-grasp-like_dom"/>
</dbReference>
<keyword evidence="4" id="KW-0067">ATP-binding</keyword>
<dbReference type="AlphaFoldDB" id="A0A255Z4G6"/>
<reference evidence="7 8" key="1">
    <citation type="submission" date="2017-07" db="EMBL/GenBank/DDBJ databases">
        <title>Niveispirillum cyanobacteriorum sp. nov., isolated from cyanobacterial aggregates in a eutrophic lake.</title>
        <authorList>
            <person name="Cai H."/>
        </authorList>
    </citation>
    <scope>NUCLEOTIDE SEQUENCE [LARGE SCALE GENOMIC DNA]</scope>
    <source>
        <strain evidence="8">TH1-14</strain>
    </source>
</reference>
<sequence length="433" mass="48821">MHRQSLRPRPDWKARMEALGFDFHTIPTDSDPTGLYWDESACWVFSEAEIDLLDDASVELHKMCLAAAKRIVDEKLYPLLNIPAHAVPAIEASWERQRQGREFSLYGRFDLAYGGGDYGDGMPKLLEFNADTPTGLYEAAVAQWAWLEEVFPDGDQFNSIHEGLVAQWQALLRADRLLADDRDRRGVWEAGRALHLTCAMPHTEDEGTLRYLQDTAIEAGLATKSIALSDIGWTVEQDHLARQTRGYFTDLEEQEIKCLFKLTPWEWLVADDFGTNLLDLTRRDAVRVVEPAWKMLLSNKGLLAVLWEMYPHHPYLVEAHFDRRAFGPGSKVVAKPLLGREGANISVVTMGADGRPTTRDLDVAGPYGEEGYVYQAWSPVVTARAPDARGVMRDHHAVIGSWMIGDVCRGIGIREDVSAVTRDTSRFVPHRFE</sequence>
<keyword evidence="3" id="KW-0547">Nucleotide-binding</keyword>
<name>A0A255Z4G6_9PROT</name>
<evidence type="ECO:0000256" key="1">
    <source>
        <dbReference type="ARBA" id="ARBA00022598"/>
    </source>
</evidence>
<dbReference type="GO" id="GO:0016874">
    <property type="term" value="F:ligase activity"/>
    <property type="evidence" value="ECO:0007669"/>
    <property type="project" value="UniProtKB-KW"/>
</dbReference>
<protein>
    <recommendedName>
        <fullName evidence="6">Glutathionylspermidine synthase pre-ATP-grasp-like domain-containing protein</fullName>
    </recommendedName>
</protein>
<dbReference type="EMBL" id="NOXU01000022">
    <property type="protein sequence ID" value="OYQ36407.1"/>
    <property type="molecule type" value="Genomic_DNA"/>
</dbReference>
<keyword evidence="8" id="KW-1185">Reference proteome</keyword>
<dbReference type="OrthoDB" id="9765517at2"/>
<feature type="domain" description="Glutathionylspermidine synthase pre-ATP-grasp-like" evidence="6">
    <location>
        <begin position="12"/>
        <end position="431"/>
    </location>
</feature>
<dbReference type="InterPro" id="IPR016185">
    <property type="entry name" value="PreATP-grasp_dom_sf"/>
</dbReference>
<dbReference type="RefSeq" id="WP_094453980.1">
    <property type="nucleotide sequence ID" value="NZ_NOXU01000022.1"/>
</dbReference>